<feature type="region of interest" description="Disordered" evidence="1">
    <location>
        <begin position="1"/>
        <end position="40"/>
    </location>
</feature>
<dbReference type="Proteomes" id="UP000053558">
    <property type="component" value="Unassembled WGS sequence"/>
</dbReference>
<evidence type="ECO:0000256" key="1">
    <source>
        <dbReference type="SAM" id="MobiDB-lite"/>
    </source>
</evidence>
<dbReference type="GeneID" id="19210817"/>
<keyword evidence="3" id="KW-1185">Reference proteome</keyword>
<name>A0A5M3MBV7_CONPW</name>
<organism evidence="2 3">
    <name type="scientific">Coniophora puteana (strain RWD-64-598)</name>
    <name type="common">Brown rot fungus</name>
    <dbReference type="NCBI Taxonomy" id="741705"/>
    <lineage>
        <taxon>Eukaryota</taxon>
        <taxon>Fungi</taxon>
        <taxon>Dikarya</taxon>
        <taxon>Basidiomycota</taxon>
        <taxon>Agaricomycotina</taxon>
        <taxon>Agaricomycetes</taxon>
        <taxon>Agaricomycetidae</taxon>
        <taxon>Boletales</taxon>
        <taxon>Coniophorineae</taxon>
        <taxon>Coniophoraceae</taxon>
        <taxon>Coniophora</taxon>
    </lineage>
</organism>
<accession>A0A5M3MBV7</accession>
<dbReference type="KEGG" id="cput:CONPUDRAFT_84659"/>
<dbReference type="RefSeq" id="XP_007773087.1">
    <property type="nucleotide sequence ID" value="XM_007774897.1"/>
</dbReference>
<evidence type="ECO:0000313" key="3">
    <source>
        <dbReference type="Proteomes" id="UP000053558"/>
    </source>
</evidence>
<dbReference type="OrthoDB" id="3215163at2759"/>
<reference evidence="3" key="1">
    <citation type="journal article" date="2012" name="Science">
        <title>The Paleozoic origin of enzymatic lignin decomposition reconstructed from 31 fungal genomes.</title>
        <authorList>
            <person name="Floudas D."/>
            <person name="Binder M."/>
            <person name="Riley R."/>
            <person name="Barry K."/>
            <person name="Blanchette R.A."/>
            <person name="Henrissat B."/>
            <person name="Martinez A.T."/>
            <person name="Otillar R."/>
            <person name="Spatafora J.W."/>
            <person name="Yadav J.S."/>
            <person name="Aerts A."/>
            <person name="Benoit I."/>
            <person name="Boyd A."/>
            <person name="Carlson A."/>
            <person name="Copeland A."/>
            <person name="Coutinho P.M."/>
            <person name="de Vries R.P."/>
            <person name="Ferreira P."/>
            <person name="Findley K."/>
            <person name="Foster B."/>
            <person name="Gaskell J."/>
            <person name="Glotzer D."/>
            <person name="Gorecki P."/>
            <person name="Heitman J."/>
            <person name="Hesse C."/>
            <person name="Hori C."/>
            <person name="Igarashi K."/>
            <person name="Jurgens J.A."/>
            <person name="Kallen N."/>
            <person name="Kersten P."/>
            <person name="Kohler A."/>
            <person name="Kuees U."/>
            <person name="Kumar T.K.A."/>
            <person name="Kuo A."/>
            <person name="LaButti K."/>
            <person name="Larrondo L.F."/>
            <person name="Lindquist E."/>
            <person name="Ling A."/>
            <person name="Lombard V."/>
            <person name="Lucas S."/>
            <person name="Lundell T."/>
            <person name="Martin R."/>
            <person name="McLaughlin D.J."/>
            <person name="Morgenstern I."/>
            <person name="Morin E."/>
            <person name="Murat C."/>
            <person name="Nagy L.G."/>
            <person name="Nolan M."/>
            <person name="Ohm R.A."/>
            <person name="Patyshakuliyeva A."/>
            <person name="Rokas A."/>
            <person name="Ruiz-Duenas F.J."/>
            <person name="Sabat G."/>
            <person name="Salamov A."/>
            <person name="Samejima M."/>
            <person name="Schmutz J."/>
            <person name="Slot J.C."/>
            <person name="St John F."/>
            <person name="Stenlid J."/>
            <person name="Sun H."/>
            <person name="Sun S."/>
            <person name="Syed K."/>
            <person name="Tsang A."/>
            <person name="Wiebenga A."/>
            <person name="Young D."/>
            <person name="Pisabarro A."/>
            <person name="Eastwood D.C."/>
            <person name="Martin F."/>
            <person name="Cullen D."/>
            <person name="Grigoriev I.V."/>
            <person name="Hibbett D.S."/>
        </authorList>
    </citation>
    <scope>NUCLEOTIDE SEQUENCE [LARGE SCALE GENOMIC DNA]</scope>
    <source>
        <strain evidence="3">RWD-64-598 SS2</strain>
    </source>
</reference>
<gene>
    <name evidence="2" type="ORF">CONPUDRAFT_84659</name>
</gene>
<proteinExistence type="predicted"/>
<dbReference type="AlphaFoldDB" id="A0A5M3MBV7"/>
<comment type="caution">
    <text evidence="2">The sequence shown here is derived from an EMBL/GenBank/DDBJ whole genome shotgun (WGS) entry which is preliminary data.</text>
</comment>
<sequence length="304" mass="33220">MHAFHLPHRQDPQTEPALDKPVSVMRRAPPPMPVAPSTKPEVAMKQLHPPAMPGAAPASPPRNMKTIMSTRVAQITDPTKDGGAAEVLSLFLQQHGHSFMSSADRELQRGVMVSPDKRSKGGKEPKFIRGGLAERAQHVISGTQTNYTLWRRQMEQKLESGSTARLSPDVRFKVLKVLHILRSQDKPGARAPRAHPASSSAPRCGLALCVLVGRPKLKFNVGELADGQTYLVLLPFSPSSSAVVGAAEHLQEESEIMAWMPWQSAELEEGAALTRAPVLSDGETPEDFSRKVLVVSRFHLLPKE</sequence>
<evidence type="ECO:0000313" key="2">
    <source>
        <dbReference type="EMBL" id="EIW76712.1"/>
    </source>
</evidence>
<dbReference type="EMBL" id="JH711585">
    <property type="protein sequence ID" value="EIW76712.1"/>
    <property type="molecule type" value="Genomic_DNA"/>
</dbReference>
<protein>
    <submittedName>
        <fullName evidence="2">Uncharacterized protein</fullName>
    </submittedName>
</protein>